<evidence type="ECO:0000313" key="4">
    <source>
        <dbReference type="Proteomes" id="UP001551482"/>
    </source>
</evidence>
<dbReference type="EMBL" id="JBEZFP010000095">
    <property type="protein sequence ID" value="MEU8137650.1"/>
    <property type="molecule type" value="Genomic_DNA"/>
</dbReference>
<sequence>MTTQTPPKPAAYRSALTRGGDGFVRLLHAEWTKLRTVRRWTIVMLSAVAVTILVSTLSAGGDSVSGGGGGAPPRGPDGTRVVDAFQFVGQPLAGDGTVTARVTGLTRDTAEEDDRSMALGGGKPAPWAKAGIIVKASTTPGSTYAAMMLTQSHGVRFQTDFTVDRAGSSAPPSSPRWLRLTRAGNVVTGYESADGVVWDKVGSATLEGLPASAEVGLFVTSPGLFAVERQFGSTSVEGGPSSATGTFDGFSVDGRTEGPVRGVDVGAPPRGPRVPGAPDRPDGPAGEGPGPDGPGNNTASESGGVHTLTASGDIAPMESETDLAQRSLEGAMIGLIPLAALGVLFITAEYRKGMILTTFTASPRRGRVLAAKALVLGTAAFAVGLVASVASFLIGQPLLRSSGLRPPQFPEPSLGDGRVFAAVVGTAGVLALVAVFAMALGALLRNTAAAVSVIIVLLVLPQILLSGLPLDAARFIMQATPVAGFAVQRTTDDFGQVDSACIPEDGCYPQAPWAGFGVLLLYTLAALALAAWRIRRRAA</sequence>
<feature type="transmembrane region" description="Helical" evidence="2">
    <location>
        <begin position="419"/>
        <end position="440"/>
    </location>
</feature>
<feature type="transmembrane region" description="Helical" evidence="2">
    <location>
        <begin position="369"/>
        <end position="399"/>
    </location>
</feature>
<keyword evidence="4" id="KW-1185">Reference proteome</keyword>
<gene>
    <name evidence="3" type="ORF">AB0C36_29570</name>
</gene>
<keyword evidence="2" id="KW-0812">Transmembrane</keyword>
<reference evidence="3 4" key="1">
    <citation type="submission" date="2024-06" db="EMBL/GenBank/DDBJ databases">
        <title>The Natural Products Discovery Center: Release of the First 8490 Sequenced Strains for Exploring Actinobacteria Biosynthetic Diversity.</title>
        <authorList>
            <person name="Kalkreuter E."/>
            <person name="Kautsar S.A."/>
            <person name="Yang D."/>
            <person name="Bader C.D."/>
            <person name="Teijaro C.N."/>
            <person name="Fluegel L."/>
            <person name="Davis C.M."/>
            <person name="Simpson J.R."/>
            <person name="Lauterbach L."/>
            <person name="Steele A.D."/>
            <person name="Gui C."/>
            <person name="Meng S."/>
            <person name="Li G."/>
            <person name="Viehrig K."/>
            <person name="Ye F."/>
            <person name="Su P."/>
            <person name="Kiefer A.F."/>
            <person name="Nichols A."/>
            <person name="Cepeda A.J."/>
            <person name="Yan W."/>
            <person name="Fan B."/>
            <person name="Jiang Y."/>
            <person name="Adhikari A."/>
            <person name="Zheng C.-J."/>
            <person name="Schuster L."/>
            <person name="Cowan T.M."/>
            <person name="Smanski M.J."/>
            <person name="Chevrette M.G."/>
            <person name="De Carvalho L.P.S."/>
            <person name="Shen B."/>
        </authorList>
    </citation>
    <scope>NUCLEOTIDE SEQUENCE [LARGE SCALE GENOMIC DNA]</scope>
    <source>
        <strain evidence="3 4">NPDC048946</strain>
    </source>
</reference>
<feature type="region of interest" description="Disordered" evidence="1">
    <location>
        <begin position="60"/>
        <end position="79"/>
    </location>
</feature>
<evidence type="ECO:0000256" key="1">
    <source>
        <dbReference type="SAM" id="MobiDB-lite"/>
    </source>
</evidence>
<dbReference type="Gene3D" id="2.60.120.200">
    <property type="match status" value="1"/>
</dbReference>
<feature type="transmembrane region" description="Helical" evidence="2">
    <location>
        <begin position="447"/>
        <end position="465"/>
    </location>
</feature>
<feature type="compositionally biased region" description="Gly residues" evidence="1">
    <location>
        <begin position="63"/>
        <end position="72"/>
    </location>
</feature>
<feature type="transmembrane region" description="Helical" evidence="2">
    <location>
        <begin position="330"/>
        <end position="348"/>
    </location>
</feature>
<feature type="transmembrane region" description="Helical" evidence="2">
    <location>
        <begin position="40"/>
        <end position="59"/>
    </location>
</feature>
<proteinExistence type="predicted"/>
<keyword evidence="2" id="KW-0472">Membrane</keyword>
<evidence type="ECO:0000256" key="2">
    <source>
        <dbReference type="SAM" id="Phobius"/>
    </source>
</evidence>
<feature type="transmembrane region" description="Helical" evidence="2">
    <location>
        <begin position="513"/>
        <end position="532"/>
    </location>
</feature>
<protein>
    <submittedName>
        <fullName evidence="3">ABC transporter permease</fullName>
    </submittedName>
</protein>
<name>A0ABV3DPG5_9ACTN</name>
<feature type="compositionally biased region" description="Polar residues" evidence="1">
    <location>
        <begin position="233"/>
        <end position="245"/>
    </location>
</feature>
<evidence type="ECO:0000313" key="3">
    <source>
        <dbReference type="EMBL" id="MEU8137650.1"/>
    </source>
</evidence>
<dbReference type="Proteomes" id="UP001551482">
    <property type="component" value="Unassembled WGS sequence"/>
</dbReference>
<organism evidence="3 4">
    <name type="scientific">Streptodolium elevatio</name>
    <dbReference type="NCBI Taxonomy" id="3157996"/>
    <lineage>
        <taxon>Bacteria</taxon>
        <taxon>Bacillati</taxon>
        <taxon>Actinomycetota</taxon>
        <taxon>Actinomycetes</taxon>
        <taxon>Kitasatosporales</taxon>
        <taxon>Streptomycetaceae</taxon>
        <taxon>Streptodolium</taxon>
    </lineage>
</organism>
<feature type="region of interest" description="Disordered" evidence="1">
    <location>
        <begin position="233"/>
        <end position="317"/>
    </location>
</feature>
<keyword evidence="2" id="KW-1133">Transmembrane helix</keyword>
<feature type="compositionally biased region" description="Low complexity" evidence="1">
    <location>
        <begin position="259"/>
        <end position="277"/>
    </location>
</feature>
<dbReference type="RefSeq" id="WP_358359859.1">
    <property type="nucleotide sequence ID" value="NZ_JBEZFP010000095.1"/>
</dbReference>
<accession>A0ABV3DPG5</accession>
<comment type="caution">
    <text evidence="3">The sequence shown here is derived from an EMBL/GenBank/DDBJ whole genome shotgun (WGS) entry which is preliminary data.</text>
</comment>